<dbReference type="SMART" id="SM00249">
    <property type="entry name" value="PHD"/>
    <property type="match status" value="1"/>
</dbReference>
<dbReference type="SUPFAM" id="SSF57850">
    <property type="entry name" value="RING/U-box"/>
    <property type="match status" value="1"/>
</dbReference>
<evidence type="ECO:0000256" key="5">
    <source>
        <dbReference type="SAM" id="MobiDB-lite"/>
    </source>
</evidence>
<feature type="compositionally biased region" description="Polar residues" evidence="5">
    <location>
        <begin position="352"/>
        <end position="375"/>
    </location>
</feature>
<dbReference type="InterPro" id="IPR019787">
    <property type="entry name" value="Znf_PHD-finger"/>
</dbReference>
<feature type="compositionally biased region" description="Polar residues" evidence="5">
    <location>
        <begin position="19"/>
        <end position="29"/>
    </location>
</feature>
<sequence length="796" mass="86882">MESLDPNFSPNKRPKIESETLNPPISPSSDKGKAPISDEDNDVYESPVDLPPQNCGVCFSEEGKSVRGLIDSCNHYFCFLCIIEWSKIESRCPLCRGRFSTIRRMRKDGTFIGDGCVRIPVRDQIYDPFGEPVDPYAQVHCTVCNGTADESLLLLCDLCDSPGHTYCVGLGFTVPEGDWYCRDCAFIQAEQDDGEMNDTVNNSDDNVDSSATSKCVGEEPTTTGSVSIFDIVREPVETTKPERGVARLRKLVSPTKKFSCPTITSGRANNAHAESLESSGGNLKPQIDVTESSARTLHNCRNVRQHINILRDNWDAFRTGSLSFSSGLLGSRRKDGGKTNATAKCAERSRESYSISTPSSVQSKAQDTSSNVNNNPYDVDKAWKLMNIAKSMQHVGKSKSPSKSKAASCKAAAGKTYNVAAQCVPFGRKDVSSCALRMQSPHDNASQRHPERSGKHRLPSVVPRAVSTSSGKSQNFHISKLSLPRNVQTPVQDVIQHDRAGIGLPTFLNDEFACSTSSHKPKAETSNVSRMQLHKKEIPNRPQEQFRSADNCAISEAEAGVTDNICLTSPTRLMAGTSDISGTNICNKQMSTPPDKRVRDADNCTTSQAGAQISAQADFCNNRAGFPSVQKLGRGLLNAFDECVGAGCSIYPTGHVTDAYNASHGNLYREVSACPSKIGAKTSGKITKDDEAKSEIQSLVKLNLKLLSKDRRLGTGADAFKDIARVSTHTILAACGFQHRKIVRSFPTLACNHRDQIQQLSRSTLMPSSCRECFYLFVKNVVNSIMMEKLDSFIAC</sequence>
<evidence type="ECO:0000313" key="9">
    <source>
        <dbReference type="Proteomes" id="UP001153076"/>
    </source>
</evidence>
<dbReference type="Pfam" id="PF13639">
    <property type="entry name" value="zf-RING_2"/>
    <property type="match status" value="1"/>
</dbReference>
<keyword evidence="9" id="KW-1185">Reference proteome</keyword>
<feature type="region of interest" description="Disordered" evidence="5">
    <location>
        <begin position="435"/>
        <end position="481"/>
    </location>
</feature>
<dbReference type="InterPro" id="IPR001965">
    <property type="entry name" value="Znf_PHD"/>
</dbReference>
<evidence type="ECO:0000259" key="7">
    <source>
        <dbReference type="PROSITE" id="PS50089"/>
    </source>
</evidence>
<dbReference type="PANTHER" id="PTHR47177">
    <property type="entry name" value="F18C1.6 PROTEIN"/>
    <property type="match status" value="1"/>
</dbReference>
<dbReference type="PROSITE" id="PS00518">
    <property type="entry name" value="ZF_RING_1"/>
    <property type="match status" value="1"/>
</dbReference>
<evidence type="ECO:0000256" key="1">
    <source>
        <dbReference type="ARBA" id="ARBA00022723"/>
    </source>
</evidence>
<dbReference type="Proteomes" id="UP001153076">
    <property type="component" value="Unassembled WGS sequence"/>
</dbReference>
<feature type="compositionally biased region" description="Polar residues" evidence="5">
    <location>
        <begin position="466"/>
        <end position="477"/>
    </location>
</feature>
<gene>
    <name evidence="8" type="ORF">Cgig2_030800</name>
</gene>
<evidence type="ECO:0000313" key="8">
    <source>
        <dbReference type="EMBL" id="KAJ8448944.1"/>
    </source>
</evidence>
<feature type="domain" description="PHD-type" evidence="6">
    <location>
        <begin position="138"/>
        <end position="187"/>
    </location>
</feature>
<dbReference type="OrthoDB" id="365379at2759"/>
<dbReference type="Gene3D" id="3.30.40.10">
    <property type="entry name" value="Zinc/RING finger domain, C3HC4 (zinc finger)"/>
    <property type="match status" value="2"/>
</dbReference>
<dbReference type="EMBL" id="JAKOGI010000026">
    <property type="protein sequence ID" value="KAJ8448944.1"/>
    <property type="molecule type" value="Genomic_DNA"/>
</dbReference>
<dbReference type="InterPro" id="IPR013083">
    <property type="entry name" value="Znf_RING/FYVE/PHD"/>
</dbReference>
<comment type="caution">
    <text evidence="8">The sequence shown here is derived from an EMBL/GenBank/DDBJ whole genome shotgun (WGS) entry which is preliminary data.</text>
</comment>
<name>A0A9Q1KU33_9CARY</name>
<feature type="region of interest" description="Disordered" evidence="5">
    <location>
        <begin position="328"/>
        <end position="375"/>
    </location>
</feature>
<feature type="region of interest" description="Disordered" evidence="5">
    <location>
        <begin position="1"/>
        <end position="48"/>
    </location>
</feature>
<dbReference type="SUPFAM" id="SSF57903">
    <property type="entry name" value="FYVE/PHD zinc finger"/>
    <property type="match status" value="1"/>
</dbReference>
<evidence type="ECO:0000256" key="2">
    <source>
        <dbReference type="ARBA" id="ARBA00022771"/>
    </source>
</evidence>
<dbReference type="PROSITE" id="PS50089">
    <property type="entry name" value="ZF_RING_2"/>
    <property type="match status" value="1"/>
</dbReference>
<feature type="compositionally biased region" description="Polar residues" evidence="5">
    <location>
        <begin position="1"/>
        <end position="10"/>
    </location>
</feature>
<keyword evidence="3" id="KW-0862">Zinc</keyword>
<keyword evidence="2 4" id="KW-0863">Zinc-finger</keyword>
<accession>A0A9Q1KU33</accession>
<feature type="domain" description="RING-type" evidence="7">
    <location>
        <begin position="55"/>
        <end position="96"/>
    </location>
</feature>
<dbReference type="InterPro" id="IPR001841">
    <property type="entry name" value="Znf_RING"/>
</dbReference>
<reference evidence="8" key="1">
    <citation type="submission" date="2022-04" db="EMBL/GenBank/DDBJ databases">
        <title>Carnegiea gigantea Genome sequencing and assembly v2.</title>
        <authorList>
            <person name="Copetti D."/>
            <person name="Sanderson M.J."/>
            <person name="Burquez A."/>
            <person name="Wojciechowski M.F."/>
        </authorList>
    </citation>
    <scope>NUCLEOTIDE SEQUENCE</scope>
    <source>
        <strain evidence="8">SGP5-SGP5p</strain>
        <tissue evidence="8">Aerial part</tissue>
    </source>
</reference>
<keyword evidence="1" id="KW-0479">Metal-binding</keyword>
<dbReference type="PROSITE" id="PS50016">
    <property type="entry name" value="ZF_PHD_2"/>
    <property type="match status" value="1"/>
</dbReference>
<evidence type="ECO:0008006" key="10">
    <source>
        <dbReference type="Google" id="ProtNLM"/>
    </source>
</evidence>
<evidence type="ECO:0000259" key="6">
    <source>
        <dbReference type="PROSITE" id="PS50016"/>
    </source>
</evidence>
<dbReference type="PANTHER" id="PTHR47177:SF4">
    <property type="entry name" value="OS06G0283200 PROTEIN"/>
    <property type="match status" value="1"/>
</dbReference>
<protein>
    <recommendedName>
        <fullName evidence="10">PHD and RING finger domain-containing protein 1</fullName>
    </recommendedName>
</protein>
<dbReference type="InterPro" id="IPR017907">
    <property type="entry name" value="Znf_RING_CS"/>
</dbReference>
<evidence type="ECO:0000256" key="4">
    <source>
        <dbReference type="PROSITE-ProRule" id="PRU00175"/>
    </source>
</evidence>
<organism evidence="8 9">
    <name type="scientific">Carnegiea gigantea</name>
    <dbReference type="NCBI Taxonomy" id="171969"/>
    <lineage>
        <taxon>Eukaryota</taxon>
        <taxon>Viridiplantae</taxon>
        <taxon>Streptophyta</taxon>
        <taxon>Embryophyta</taxon>
        <taxon>Tracheophyta</taxon>
        <taxon>Spermatophyta</taxon>
        <taxon>Magnoliopsida</taxon>
        <taxon>eudicotyledons</taxon>
        <taxon>Gunneridae</taxon>
        <taxon>Pentapetalae</taxon>
        <taxon>Caryophyllales</taxon>
        <taxon>Cactineae</taxon>
        <taxon>Cactaceae</taxon>
        <taxon>Cactoideae</taxon>
        <taxon>Echinocereeae</taxon>
        <taxon>Carnegiea</taxon>
    </lineage>
</organism>
<dbReference type="Pfam" id="PF00628">
    <property type="entry name" value="PHD"/>
    <property type="match status" value="1"/>
</dbReference>
<dbReference type="InterPro" id="IPR011011">
    <property type="entry name" value="Znf_FYVE_PHD"/>
</dbReference>
<proteinExistence type="predicted"/>
<evidence type="ECO:0000256" key="3">
    <source>
        <dbReference type="ARBA" id="ARBA00022833"/>
    </source>
</evidence>
<dbReference type="SMART" id="SM00184">
    <property type="entry name" value="RING"/>
    <property type="match status" value="1"/>
</dbReference>
<dbReference type="GO" id="GO:0008270">
    <property type="term" value="F:zinc ion binding"/>
    <property type="evidence" value="ECO:0007669"/>
    <property type="project" value="UniProtKB-KW"/>
</dbReference>
<dbReference type="AlphaFoldDB" id="A0A9Q1KU33"/>